<feature type="compositionally biased region" description="Basic residues" evidence="1">
    <location>
        <begin position="70"/>
        <end position="80"/>
    </location>
</feature>
<evidence type="ECO:0000313" key="3">
    <source>
        <dbReference type="Proteomes" id="UP001497512"/>
    </source>
</evidence>
<sequence>MGSNSSGYDVVVKLHEAPGRVSSSMKLQQAAAAAAPGPPGCCRSSPSSSYLQTQNQSRSLGVASSEIVQLHHHRHHHHLHGTLSLQDDDDPESLMPSEFNKQLVSKTTSFHIPESGTFPLTFAPVDDQLQEPPPRESYYASSDSSSVKDLRDVMEEQQWNLHSDPMGLTMQIGARSAAASSSSVLPIVLKARTLSTTLLS</sequence>
<name>A0ABP0UVC7_9BRYO</name>
<protein>
    <submittedName>
        <fullName evidence="2">Uncharacterized protein</fullName>
    </submittedName>
</protein>
<feature type="region of interest" description="Disordered" evidence="1">
    <location>
        <begin position="29"/>
        <end position="96"/>
    </location>
</feature>
<feature type="compositionally biased region" description="Polar residues" evidence="1">
    <location>
        <begin position="50"/>
        <end position="59"/>
    </location>
</feature>
<gene>
    <name evidence="2" type="ORF">CSSPTR1EN2_LOCUS20525</name>
</gene>
<accession>A0ABP0UVC7</accession>
<dbReference type="Proteomes" id="UP001497512">
    <property type="component" value="Chromosome 7"/>
</dbReference>
<reference evidence="2" key="1">
    <citation type="submission" date="2024-02" db="EMBL/GenBank/DDBJ databases">
        <authorList>
            <consortium name="ELIXIR-Norway"/>
            <consortium name="Elixir Norway"/>
        </authorList>
    </citation>
    <scope>NUCLEOTIDE SEQUENCE</scope>
</reference>
<evidence type="ECO:0000256" key="1">
    <source>
        <dbReference type="SAM" id="MobiDB-lite"/>
    </source>
</evidence>
<proteinExistence type="predicted"/>
<organism evidence="2 3">
    <name type="scientific">Sphagnum troendelagicum</name>
    <dbReference type="NCBI Taxonomy" id="128251"/>
    <lineage>
        <taxon>Eukaryota</taxon>
        <taxon>Viridiplantae</taxon>
        <taxon>Streptophyta</taxon>
        <taxon>Embryophyta</taxon>
        <taxon>Bryophyta</taxon>
        <taxon>Sphagnophytina</taxon>
        <taxon>Sphagnopsida</taxon>
        <taxon>Sphagnales</taxon>
        <taxon>Sphagnaceae</taxon>
        <taxon>Sphagnum</taxon>
    </lineage>
</organism>
<feature type="region of interest" description="Disordered" evidence="1">
    <location>
        <begin position="125"/>
        <end position="146"/>
    </location>
</feature>
<keyword evidence="3" id="KW-1185">Reference proteome</keyword>
<feature type="compositionally biased region" description="Low complexity" evidence="1">
    <location>
        <begin position="30"/>
        <end position="49"/>
    </location>
</feature>
<dbReference type="EMBL" id="OZ019899">
    <property type="protein sequence ID" value="CAK9231346.1"/>
    <property type="molecule type" value="Genomic_DNA"/>
</dbReference>
<evidence type="ECO:0000313" key="2">
    <source>
        <dbReference type="EMBL" id="CAK9231346.1"/>
    </source>
</evidence>